<proteinExistence type="inferred from homology"/>
<comment type="pathway">
    <text evidence="9">Amino-acid biosynthesis; L-methionine biosynthesis via de novo pathway; L-homoserine from L-aspartate: step 1/3.</text>
</comment>
<evidence type="ECO:0000256" key="7">
    <source>
        <dbReference type="ARBA" id="ARBA00047872"/>
    </source>
</evidence>
<reference evidence="11 12" key="1">
    <citation type="submission" date="2021-03" db="EMBL/GenBank/DDBJ databases">
        <title>Genomic and phenotypic characterization of Chloracidobacterium isolates provides evidence for multiple species.</title>
        <authorList>
            <person name="Saini M.K."/>
            <person name="Costas A.M.G."/>
            <person name="Tank M."/>
            <person name="Bryant D.A."/>
        </authorList>
    </citation>
    <scope>NUCLEOTIDE SEQUENCE [LARGE SCALE GENOMIC DNA]</scope>
    <source>
        <strain evidence="11 12">N</strain>
    </source>
</reference>
<dbReference type="InterPro" id="IPR045865">
    <property type="entry name" value="ACT-like_dom_sf"/>
</dbReference>
<comment type="pathway">
    <text evidence="9">Amino-acid biosynthesis; L-threonine biosynthesis; L-threonine from L-aspartate: step 1/5.</text>
</comment>
<evidence type="ECO:0000256" key="9">
    <source>
        <dbReference type="RuleBase" id="RU004249"/>
    </source>
</evidence>
<sequence length="474" mass="50410">MNPTPSLSVPSAANSGLCPVVMKFGGTSVQDTAAFERVAAIIRRQQGQPPRQQPVVVVSAMAGMTDALLDAVKRSLEQDTTAALEWLEPHFARYSEVAERLTDGIAYGAFVHVLYAAREHIGQALEVMRRYPGTIPPLRDEVVAYGEHLSAALLAAVLSGDGTACRTVDARTCIVTDDVYGRARPRWDATQTHTRQVLEPLLAEGVIPVLGGFIGATFDGATTTLGRGGSDYSATLIGAALQACEVQIWTDVAGIYSADPRLVAQVRRLDTLAYGEATDLALYGAKVLHPRTIEPVERLSIPVSIRNSYDPEAGYSTIRASSGAPSGAILAVTHRNGVAAVHVRPRGSWRAAVALDEMAQILDAHGILVEHLAASRLGLTATVEDGEALEAARRDLQTCGDVQVTTDRALLCVVGNFGTEATELHPALSEILAEFRSTPLLPHPSPHARLFLLAEAAAPTAVQKLHAQLIENPA</sequence>
<dbReference type="Gene3D" id="3.30.70.260">
    <property type="match status" value="2"/>
</dbReference>
<dbReference type="InterPro" id="IPR001341">
    <property type="entry name" value="Asp_kinase"/>
</dbReference>
<evidence type="ECO:0000256" key="1">
    <source>
        <dbReference type="ARBA" id="ARBA00004766"/>
    </source>
</evidence>
<keyword evidence="5 8" id="KW-0418">Kinase</keyword>
<evidence type="ECO:0000256" key="3">
    <source>
        <dbReference type="ARBA" id="ARBA00022679"/>
    </source>
</evidence>
<evidence type="ECO:0000256" key="2">
    <source>
        <dbReference type="ARBA" id="ARBA00010122"/>
    </source>
</evidence>
<keyword evidence="9" id="KW-0028">Amino-acid biosynthesis</keyword>
<evidence type="ECO:0000256" key="5">
    <source>
        <dbReference type="ARBA" id="ARBA00022777"/>
    </source>
</evidence>
<dbReference type="PIRSF" id="PIRSF000726">
    <property type="entry name" value="Asp_kin"/>
    <property type="match status" value="1"/>
</dbReference>
<dbReference type="InterPro" id="IPR005260">
    <property type="entry name" value="Asp_kin_monofn"/>
</dbReference>
<keyword evidence="3 8" id="KW-0808">Transferase</keyword>
<name>A0ABX8B6Z4_9BACT</name>
<comment type="pathway">
    <text evidence="1 9">Amino-acid biosynthesis; L-lysine biosynthesis via DAP pathway; (S)-tetrahydrodipicolinate from L-aspartate: step 1/4.</text>
</comment>
<dbReference type="Proteomes" id="UP000677668">
    <property type="component" value="Chromosome 2"/>
</dbReference>
<dbReference type="PANTHER" id="PTHR21499">
    <property type="entry name" value="ASPARTATE KINASE"/>
    <property type="match status" value="1"/>
</dbReference>
<feature type="domain" description="Aspartate/glutamate/uridylate kinase" evidence="10">
    <location>
        <begin position="20"/>
        <end position="307"/>
    </location>
</feature>
<evidence type="ECO:0000256" key="8">
    <source>
        <dbReference type="RuleBase" id="RU003448"/>
    </source>
</evidence>
<dbReference type="SUPFAM" id="SSF55021">
    <property type="entry name" value="ACT-like"/>
    <property type="match status" value="1"/>
</dbReference>
<dbReference type="Gene3D" id="3.40.1160.10">
    <property type="entry name" value="Acetylglutamate kinase-like"/>
    <property type="match status" value="1"/>
</dbReference>
<keyword evidence="4" id="KW-0547">Nucleotide-binding</keyword>
<comment type="similarity">
    <text evidence="2 8">Belongs to the aspartokinase family.</text>
</comment>
<protein>
    <recommendedName>
        <fullName evidence="8">Aspartokinase</fullName>
        <ecNumber evidence="8">2.7.2.4</ecNumber>
    </recommendedName>
</protein>
<dbReference type="Pfam" id="PF00696">
    <property type="entry name" value="AA_kinase"/>
    <property type="match status" value="1"/>
</dbReference>
<dbReference type="EMBL" id="CP072643">
    <property type="protein sequence ID" value="QUV95316.1"/>
    <property type="molecule type" value="Genomic_DNA"/>
</dbReference>
<evidence type="ECO:0000313" key="11">
    <source>
        <dbReference type="EMBL" id="QUV95316.1"/>
    </source>
</evidence>
<dbReference type="RefSeq" id="WP_211423549.1">
    <property type="nucleotide sequence ID" value="NZ_CP072643.1"/>
</dbReference>
<dbReference type="GO" id="GO:0004072">
    <property type="term" value="F:aspartate kinase activity"/>
    <property type="evidence" value="ECO:0007669"/>
    <property type="project" value="UniProtKB-EC"/>
</dbReference>
<dbReference type="InterPro" id="IPR001048">
    <property type="entry name" value="Asp/Glu/Uridylate_kinase"/>
</dbReference>
<dbReference type="SUPFAM" id="SSF53633">
    <property type="entry name" value="Carbamate kinase-like"/>
    <property type="match status" value="1"/>
</dbReference>
<dbReference type="PANTHER" id="PTHR21499:SF59">
    <property type="entry name" value="ASPARTOKINASE"/>
    <property type="match status" value="1"/>
</dbReference>
<dbReference type="InterPro" id="IPR018042">
    <property type="entry name" value="Aspartate_kinase_CS"/>
</dbReference>
<dbReference type="NCBIfam" id="TIGR00657">
    <property type="entry name" value="asp_kinases"/>
    <property type="match status" value="1"/>
</dbReference>
<dbReference type="EC" id="2.7.2.4" evidence="8"/>
<keyword evidence="6" id="KW-0067">ATP-binding</keyword>
<gene>
    <name evidence="11" type="ORF">J8C05_14995</name>
</gene>
<evidence type="ECO:0000256" key="6">
    <source>
        <dbReference type="ARBA" id="ARBA00022840"/>
    </source>
</evidence>
<organism evidence="11 12">
    <name type="scientific">Chloracidobacterium sp. N</name>
    <dbReference type="NCBI Taxonomy" id="2821540"/>
    <lineage>
        <taxon>Bacteria</taxon>
        <taxon>Pseudomonadati</taxon>
        <taxon>Acidobacteriota</taxon>
        <taxon>Terriglobia</taxon>
        <taxon>Terriglobales</taxon>
        <taxon>Acidobacteriaceae</taxon>
        <taxon>Chloracidobacterium</taxon>
        <taxon>Chloracidobacterium aggregatum</taxon>
    </lineage>
</organism>
<accession>A0ABX8B6Z4</accession>
<dbReference type="InterPro" id="IPR036393">
    <property type="entry name" value="AceGlu_kinase-like_sf"/>
</dbReference>
<evidence type="ECO:0000259" key="10">
    <source>
        <dbReference type="Pfam" id="PF00696"/>
    </source>
</evidence>
<evidence type="ECO:0000256" key="4">
    <source>
        <dbReference type="ARBA" id="ARBA00022741"/>
    </source>
</evidence>
<dbReference type="Gene3D" id="1.20.120.1320">
    <property type="entry name" value="Aspartokinase, catalytic domain"/>
    <property type="match status" value="1"/>
</dbReference>
<keyword evidence="12" id="KW-1185">Reference proteome</keyword>
<comment type="catalytic activity">
    <reaction evidence="7 8">
        <text>L-aspartate + ATP = 4-phospho-L-aspartate + ADP</text>
        <dbReference type="Rhea" id="RHEA:23776"/>
        <dbReference type="ChEBI" id="CHEBI:29991"/>
        <dbReference type="ChEBI" id="CHEBI:30616"/>
        <dbReference type="ChEBI" id="CHEBI:57535"/>
        <dbReference type="ChEBI" id="CHEBI:456216"/>
        <dbReference type="EC" id="2.7.2.4"/>
    </reaction>
</comment>
<evidence type="ECO:0000313" key="12">
    <source>
        <dbReference type="Proteomes" id="UP000677668"/>
    </source>
</evidence>
<dbReference type="PROSITE" id="PS00324">
    <property type="entry name" value="ASPARTOKINASE"/>
    <property type="match status" value="1"/>
</dbReference>
<dbReference type="InterPro" id="IPR042199">
    <property type="entry name" value="AsparK_Bifunc_asparK/hSer_DH"/>
</dbReference>